<evidence type="ECO:0000256" key="1">
    <source>
        <dbReference type="SAM" id="MobiDB-lite"/>
    </source>
</evidence>
<dbReference type="Proteomes" id="UP001152320">
    <property type="component" value="Chromosome 1"/>
</dbReference>
<dbReference type="EMBL" id="JAIZAY010000001">
    <property type="protein sequence ID" value="KAJ8050259.1"/>
    <property type="molecule type" value="Genomic_DNA"/>
</dbReference>
<feature type="region of interest" description="Disordered" evidence="1">
    <location>
        <begin position="159"/>
        <end position="234"/>
    </location>
</feature>
<keyword evidence="3" id="KW-1185">Reference proteome</keyword>
<sequence>MELVRDIPSFLFKGVPRPTLGTFASPVPVLVVERRGTKPSRVPTDVVENVCSWGTARQRPNEVRCNLCREEGHVFGSCPTSYSAHVSADVGSAPEPSQTGPQYSTQELEEAALEVEQDFLATKQCEGGTGTPEADCPPSLAAAPGQVEIMTLEEDLDLSSDSAMSDGGERASEPPPKDPPSGEGWFDLCEGEGPESALKRSASGEVSDRRTHLSGTPVPSPRIKKIRSQSEYLV</sequence>
<gene>
    <name evidence="2" type="ORF">HOLleu_03393</name>
</gene>
<comment type="caution">
    <text evidence="2">The sequence shown here is derived from an EMBL/GenBank/DDBJ whole genome shotgun (WGS) entry which is preliminary data.</text>
</comment>
<protein>
    <submittedName>
        <fullName evidence="2">Uncharacterized protein</fullName>
    </submittedName>
</protein>
<evidence type="ECO:0000313" key="2">
    <source>
        <dbReference type="EMBL" id="KAJ8050259.1"/>
    </source>
</evidence>
<feature type="compositionally biased region" description="Basic and acidic residues" evidence="1">
    <location>
        <begin position="167"/>
        <end position="176"/>
    </location>
</feature>
<accession>A0A9Q1CTE2</accession>
<dbReference type="AlphaFoldDB" id="A0A9Q1CTE2"/>
<organism evidence="2 3">
    <name type="scientific">Holothuria leucospilota</name>
    <name type="common">Black long sea cucumber</name>
    <name type="synonym">Mertensiothuria leucospilota</name>
    <dbReference type="NCBI Taxonomy" id="206669"/>
    <lineage>
        <taxon>Eukaryota</taxon>
        <taxon>Metazoa</taxon>
        <taxon>Echinodermata</taxon>
        <taxon>Eleutherozoa</taxon>
        <taxon>Echinozoa</taxon>
        <taxon>Holothuroidea</taxon>
        <taxon>Aspidochirotacea</taxon>
        <taxon>Aspidochirotida</taxon>
        <taxon>Holothuriidae</taxon>
        <taxon>Holothuria</taxon>
    </lineage>
</organism>
<evidence type="ECO:0000313" key="3">
    <source>
        <dbReference type="Proteomes" id="UP001152320"/>
    </source>
</evidence>
<proteinExistence type="predicted"/>
<reference evidence="2" key="1">
    <citation type="submission" date="2021-10" db="EMBL/GenBank/DDBJ databases">
        <title>Tropical sea cucumber genome reveals ecological adaptation and Cuvierian tubules defense mechanism.</title>
        <authorList>
            <person name="Chen T."/>
        </authorList>
    </citation>
    <scope>NUCLEOTIDE SEQUENCE</scope>
    <source>
        <strain evidence="2">Nanhai2018</strain>
        <tissue evidence="2">Muscle</tissue>
    </source>
</reference>
<dbReference type="OrthoDB" id="8026949at2759"/>
<name>A0A9Q1CTE2_HOLLE</name>